<dbReference type="InterPro" id="IPR013815">
    <property type="entry name" value="ATP_grasp_subdomain_1"/>
</dbReference>
<organism evidence="10 11">
    <name type="scientific">Dermatophagoides pteronyssinus</name>
    <name type="common">European house dust mite</name>
    <dbReference type="NCBI Taxonomy" id="6956"/>
    <lineage>
        <taxon>Eukaryota</taxon>
        <taxon>Metazoa</taxon>
        <taxon>Ecdysozoa</taxon>
        <taxon>Arthropoda</taxon>
        <taxon>Chelicerata</taxon>
        <taxon>Arachnida</taxon>
        <taxon>Acari</taxon>
        <taxon>Acariformes</taxon>
        <taxon>Sarcoptiformes</taxon>
        <taxon>Astigmata</taxon>
        <taxon>Psoroptidia</taxon>
        <taxon>Analgoidea</taxon>
        <taxon>Pyroglyphidae</taxon>
        <taxon>Dermatophagoidinae</taxon>
        <taxon>Dermatophagoides</taxon>
    </lineage>
</organism>
<comment type="caution">
    <text evidence="10">The sequence shown here is derived from an EMBL/GenBank/DDBJ whole genome shotgun (WGS) entry which is preliminary data.</text>
</comment>
<dbReference type="InterPro" id="IPR016102">
    <property type="entry name" value="Succinyl-CoA_synth-like"/>
</dbReference>
<sequence length="442" mass="48343">MLLRKALTNSHGGVLLPSFIRNDVLTPTTSAVAYNCLSKRYINLQEYQSKQLMEKNGLQIQKFRIVSDIDQVKNIIDDPTLKANEYVIKAQVLAGGRGKGYFKNSGFKGGVKLTKNKTEIESIVKAMLDDYLITAQTTKDGILVKKVMIAEAIDIKKELYLAILLDRASGGPIVVASPEGGMDIEKVAETNPTAVHKFPISISENSKDLERQLALRIAGEGLGLDGKLKEDAATEISHLYRMFLKLDALQIEINPLGITTQNQVICFDAKMNFDENAMFRHEWMKQIMEENSSEEDPRDRLARESNLNFVPMDGNIACLVNGAGLAMATMDIIHRYGGSPANFLDVGGSVNQAGVESAFKLIMTDKKVKAVLVNIFGGIVNCETIAKGLIAAKNQVTVPLVVRLEGTNAEQAINLINTVPDIISAKNLDDAAQKVVGFTKTT</sequence>
<proteinExistence type="inferred from homology"/>
<keyword evidence="5 6" id="KW-0460">Magnesium</keyword>
<comment type="cofactor">
    <cofactor evidence="6">
        <name>Mg(2+)</name>
        <dbReference type="ChEBI" id="CHEBI:18420"/>
    </cofactor>
    <text evidence="6">Binds 1 Mg(2+) ion per subunit.</text>
</comment>
<evidence type="ECO:0000256" key="8">
    <source>
        <dbReference type="RuleBase" id="RU361258"/>
    </source>
</evidence>
<feature type="domain" description="ATP-grasp" evidence="9">
    <location>
        <begin position="50"/>
        <end position="282"/>
    </location>
</feature>
<feature type="binding site" evidence="6">
    <location>
        <position position="268"/>
    </location>
    <ligand>
        <name>Mg(2+)</name>
        <dbReference type="ChEBI" id="CHEBI:18420"/>
    </ligand>
</feature>
<keyword evidence="6 7" id="KW-0067">ATP-binding</keyword>
<dbReference type="NCBIfam" id="TIGR01016">
    <property type="entry name" value="sucCoAbeta"/>
    <property type="match status" value="1"/>
</dbReference>
<dbReference type="Gene3D" id="3.40.50.261">
    <property type="entry name" value="Succinyl-CoA synthetase domains"/>
    <property type="match status" value="1"/>
</dbReference>
<feature type="binding site" evidence="6">
    <location>
        <begin position="96"/>
        <end position="98"/>
    </location>
    <ligand>
        <name>ATP</name>
        <dbReference type="ChEBI" id="CHEBI:30616"/>
    </ligand>
</feature>
<feature type="binding site" evidence="6">
    <location>
        <position position="89"/>
    </location>
    <ligand>
        <name>ATP</name>
        <dbReference type="ChEBI" id="CHEBI:30616"/>
    </ligand>
</feature>
<dbReference type="Gene3D" id="3.30.1490.20">
    <property type="entry name" value="ATP-grasp fold, A domain"/>
    <property type="match status" value="1"/>
</dbReference>
<evidence type="ECO:0000313" key="11">
    <source>
        <dbReference type="Proteomes" id="UP000887458"/>
    </source>
</evidence>
<evidence type="ECO:0000256" key="6">
    <source>
        <dbReference type="HAMAP-Rule" id="MF_03219"/>
    </source>
</evidence>
<name>A0ABQ8J202_DERPT</name>
<dbReference type="PROSITE" id="PS50975">
    <property type="entry name" value="ATP_GRASP"/>
    <property type="match status" value="1"/>
</dbReference>
<gene>
    <name evidence="10" type="primary">SUCLG2</name>
    <name evidence="10" type="ORF">DERP_009910</name>
</gene>
<keyword evidence="6" id="KW-0496">Mitochondrion</keyword>
<dbReference type="InterPro" id="IPR013650">
    <property type="entry name" value="ATP-grasp_succ-CoA_synth-type"/>
</dbReference>
<feature type="binding site" evidence="6">
    <location>
        <position position="158"/>
    </location>
    <ligand>
        <name>ATP</name>
        <dbReference type="ChEBI" id="CHEBI:30616"/>
    </ligand>
</feature>
<dbReference type="EMBL" id="NJHN03000090">
    <property type="protein sequence ID" value="KAH9416547.1"/>
    <property type="molecule type" value="Genomic_DNA"/>
</dbReference>
<dbReference type="SUPFAM" id="SSF56059">
    <property type="entry name" value="Glutathione synthetase ATP-binding domain-like"/>
    <property type="match status" value="1"/>
</dbReference>
<dbReference type="InterPro" id="IPR005811">
    <property type="entry name" value="SUCC_ACL_C"/>
</dbReference>
<dbReference type="EC" id="6.2.1.5" evidence="6"/>
<evidence type="ECO:0000259" key="9">
    <source>
        <dbReference type="PROSITE" id="PS50975"/>
    </source>
</evidence>
<feature type="binding site" evidence="6">
    <location>
        <position position="321"/>
    </location>
    <ligand>
        <name>substrate</name>
        <note>ligand shared with subunit alpha</note>
    </ligand>
</feature>
<dbReference type="PIRSF" id="PIRSF001554">
    <property type="entry name" value="SucCS_beta"/>
    <property type="match status" value="1"/>
</dbReference>
<accession>A0ABQ8J202</accession>
<dbReference type="PROSITE" id="PS01217">
    <property type="entry name" value="SUCCINYL_COA_LIG_3"/>
    <property type="match status" value="1"/>
</dbReference>
<reference evidence="10 11" key="2">
    <citation type="journal article" date="2022" name="Mol. Biol. Evol.">
        <title>Comparative Genomics Reveals Insights into the Divergent Evolution of Astigmatic Mites and Household Pest Adaptations.</title>
        <authorList>
            <person name="Xiong Q."/>
            <person name="Wan A.T."/>
            <person name="Liu X."/>
            <person name="Fung C.S."/>
            <person name="Xiao X."/>
            <person name="Malainual N."/>
            <person name="Hou J."/>
            <person name="Wang L."/>
            <person name="Wang M."/>
            <person name="Yang K.Y."/>
            <person name="Cui Y."/>
            <person name="Leung E.L."/>
            <person name="Nong W."/>
            <person name="Shin S.K."/>
            <person name="Au S.W."/>
            <person name="Jeong K.Y."/>
            <person name="Chew F.T."/>
            <person name="Hui J.H."/>
            <person name="Leung T.F."/>
            <person name="Tungtrongchitr A."/>
            <person name="Zhong N."/>
            <person name="Liu Z."/>
            <person name="Tsui S.K."/>
        </authorList>
    </citation>
    <scope>NUCLEOTIDE SEQUENCE [LARGE SCALE GENOMIC DNA]</scope>
    <source>
        <strain evidence="10">Derp</strain>
    </source>
</reference>
<dbReference type="Proteomes" id="UP000887458">
    <property type="component" value="Unassembled WGS sequence"/>
</dbReference>
<keyword evidence="4 6" id="KW-0547">Nucleotide-binding</keyword>
<keyword evidence="6" id="KW-0816">Tricarboxylic acid cycle</keyword>
<evidence type="ECO:0000256" key="1">
    <source>
        <dbReference type="ARBA" id="ARBA00005064"/>
    </source>
</evidence>
<dbReference type="Pfam" id="PF00549">
    <property type="entry name" value="Ligase_CoA"/>
    <property type="match status" value="1"/>
</dbReference>
<comment type="similarity">
    <text evidence="6 8">Belongs to the succinate/malate CoA ligase beta subunit family.</text>
</comment>
<evidence type="ECO:0000256" key="4">
    <source>
        <dbReference type="ARBA" id="ARBA00022741"/>
    </source>
</evidence>
<keyword evidence="2 6" id="KW-0436">Ligase</keyword>
<comment type="subcellular location">
    <subcellularLocation>
        <location evidence="6">Mitochondrion</location>
    </subcellularLocation>
</comment>
<dbReference type="Pfam" id="PF08442">
    <property type="entry name" value="ATP-grasp_2"/>
    <property type="match status" value="1"/>
</dbReference>
<dbReference type="InterPro" id="IPR005809">
    <property type="entry name" value="Succ_CoA_ligase-like_bsu"/>
</dbReference>
<dbReference type="InterPro" id="IPR017866">
    <property type="entry name" value="Succ-CoA_synthase_bsu_CS"/>
</dbReference>
<evidence type="ECO:0000256" key="7">
    <source>
        <dbReference type="PROSITE-ProRule" id="PRU00409"/>
    </source>
</evidence>
<comment type="subunit">
    <text evidence="6 8">Heterodimer of an alpha and a beta subunit.</text>
</comment>
<keyword evidence="11" id="KW-1185">Reference proteome</keyword>
<dbReference type="GO" id="GO:0016874">
    <property type="term" value="F:ligase activity"/>
    <property type="evidence" value="ECO:0007669"/>
    <property type="project" value="UniProtKB-KW"/>
</dbReference>
<comment type="function">
    <text evidence="6">Succinyl-CoA synthetase functions in the citric acid cycle (TCA), coupling the hydrolysis of succinyl-CoA to the synthesis of ATP and thus represents the only step of substrate-level phosphorylation in the TCA. The beta subunit provides nucleotide specificity of the enzyme and binds the substrate succinate, while the binding sites for coenzyme A and phosphate are found in the alpha subunit.</text>
</comment>
<protein>
    <recommendedName>
        <fullName evidence="6">Succinate--CoA ligase [ADP-forming] subunit beta, mitochondrial</fullName>
        <ecNumber evidence="6">6.2.1.5</ecNumber>
    </recommendedName>
    <alternativeName>
        <fullName evidence="6">Succinyl-CoA synthetase beta chain</fullName>
        <shortName evidence="6">SCS-beta</shortName>
    </alternativeName>
</protein>
<keyword evidence="3 6" id="KW-0479">Metal-binding</keyword>
<evidence type="ECO:0000313" key="10">
    <source>
        <dbReference type="EMBL" id="KAH9416547.1"/>
    </source>
</evidence>
<dbReference type="SUPFAM" id="SSF52210">
    <property type="entry name" value="Succinyl-CoA synthetase domains"/>
    <property type="match status" value="1"/>
</dbReference>
<feature type="binding site" evidence="6">
    <location>
        <begin position="378"/>
        <end position="380"/>
    </location>
    <ligand>
        <name>substrate</name>
        <note>ligand shared with subunit alpha</note>
    </ligand>
</feature>
<evidence type="ECO:0000256" key="5">
    <source>
        <dbReference type="ARBA" id="ARBA00022842"/>
    </source>
</evidence>
<dbReference type="InterPro" id="IPR011761">
    <property type="entry name" value="ATP-grasp"/>
</dbReference>
<feature type="binding site" evidence="6">
    <location>
        <position position="254"/>
    </location>
    <ligand>
        <name>Mg(2+)</name>
        <dbReference type="ChEBI" id="CHEBI:18420"/>
    </ligand>
</feature>
<dbReference type="NCBIfam" id="NF001913">
    <property type="entry name" value="PRK00696.1"/>
    <property type="match status" value="1"/>
</dbReference>
<dbReference type="PANTHER" id="PTHR11815">
    <property type="entry name" value="SUCCINYL-COA SYNTHETASE BETA CHAIN"/>
    <property type="match status" value="1"/>
</dbReference>
<dbReference type="PANTHER" id="PTHR11815:SF10">
    <property type="entry name" value="SUCCINATE--COA LIGASE [GDP-FORMING] SUBUNIT BETA, MITOCHONDRIAL"/>
    <property type="match status" value="1"/>
</dbReference>
<reference evidence="10 11" key="1">
    <citation type="journal article" date="2018" name="J. Allergy Clin. Immunol.">
        <title>High-quality assembly of Dermatophagoides pteronyssinus genome and transcriptome reveals a wide range of novel allergens.</title>
        <authorList>
            <person name="Liu X.Y."/>
            <person name="Yang K.Y."/>
            <person name="Wang M.Q."/>
            <person name="Kwok J.S."/>
            <person name="Zeng X."/>
            <person name="Yang Z."/>
            <person name="Xiao X.J."/>
            <person name="Lau C.P."/>
            <person name="Li Y."/>
            <person name="Huang Z.M."/>
            <person name="Ba J.G."/>
            <person name="Yim A.K."/>
            <person name="Ouyang C.Y."/>
            <person name="Ngai S.M."/>
            <person name="Chan T.F."/>
            <person name="Leung E.L."/>
            <person name="Liu L."/>
            <person name="Liu Z.G."/>
            <person name="Tsui S.K."/>
        </authorList>
    </citation>
    <scope>NUCLEOTIDE SEQUENCE [LARGE SCALE GENOMIC DNA]</scope>
    <source>
        <strain evidence="10">Derp</strain>
    </source>
</reference>
<comment type="catalytic activity">
    <reaction evidence="6">
        <text>succinate + ATP + CoA = succinyl-CoA + ADP + phosphate</text>
        <dbReference type="Rhea" id="RHEA:17661"/>
        <dbReference type="ChEBI" id="CHEBI:30031"/>
        <dbReference type="ChEBI" id="CHEBI:30616"/>
        <dbReference type="ChEBI" id="CHEBI:43474"/>
        <dbReference type="ChEBI" id="CHEBI:57287"/>
        <dbReference type="ChEBI" id="CHEBI:57292"/>
        <dbReference type="ChEBI" id="CHEBI:456216"/>
        <dbReference type="EC" id="6.2.1.5"/>
    </reaction>
</comment>
<evidence type="ECO:0000256" key="3">
    <source>
        <dbReference type="ARBA" id="ARBA00022723"/>
    </source>
</evidence>
<dbReference type="HAMAP" id="MF_00558">
    <property type="entry name" value="Succ_CoA_beta"/>
    <property type="match status" value="1"/>
</dbReference>
<dbReference type="Gene3D" id="3.30.470.20">
    <property type="entry name" value="ATP-grasp fold, B domain"/>
    <property type="match status" value="1"/>
</dbReference>
<evidence type="ECO:0000256" key="2">
    <source>
        <dbReference type="ARBA" id="ARBA00022598"/>
    </source>
</evidence>
<comment type="pathway">
    <text evidence="1 6">Carbohydrate metabolism; tricarboxylic acid cycle; succinate from succinyl-CoA (ligase route): step 1/1.</text>
</comment>